<name>A0A6J6ZKI6_9ZZZZ</name>
<comment type="subcellular location">
    <subcellularLocation>
        <location evidence="1">Cell membrane</location>
    </subcellularLocation>
</comment>
<evidence type="ECO:0000259" key="7">
    <source>
        <dbReference type="Pfam" id="PF02608"/>
    </source>
</evidence>
<dbReference type="InterPro" id="IPR050957">
    <property type="entry name" value="BMP_lipoprotein"/>
</dbReference>
<sequence>MKANFRKPLAALGFAALLFTACGGDDSSSTATEAPASSEAPSSEAPSTDAPASDVSALDTNGDGVVQFALAIPGPANDGAYYQALVDGVKAFTTSNGLPDPIIVDKIEADKAATAMDDLAQQGVDVIAVGASEIAGPLADLTVKYPDIFWYCNCGAGFADLPGLAQTVDDSAQISYSAGYATGLLLKDAGNSKATFLGCCDLGFEKEAYLSFELGLKAVLPDAEFSYVKTGSYDYDFDNTAGATEAYNAAKAAGVGAVYPYLGGAHEPIVQLANADGIITMSAGSSTACDRTDLKYDIAVKFDGGDYILEALARIVAGTFKEGEKLVYNIGDNAGPGGSPGAVICNPTPEQQTAMDAIDASLAAGELAADLGAIKGQAYGG</sequence>
<keyword evidence="4" id="KW-0472">Membrane</keyword>
<gene>
    <name evidence="8" type="ORF">UFOPK3004_01842</name>
</gene>
<dbReference type="InterPro" id="IPR003760">
    <property type="entry name" value="PnrA-like"/>
</dbReference>
<feature type="domain" description="ABC transporter substrate-binding protein PnrA-like" evidence="7">
    <location>
        <begin position="67"/>
        <end position="279"/>
    </location>
</feature>
<dbReference type="GO" id="GO:0005886">
    <property type="term" value="C:plasma membrane"/>
    <property type="evidence" value="ECO:0007669"/>
    <property type="project" value="UniProtKB-SubCell"/>
</dbReference>
<dbReference type="EMBL" id="CAFAAL010000249">
    <property type="protein sequence ID" value="CAB4821254.1"/>
    <property type="molecule type" value="Genomic_DNA"/>
</dbReference>
<feature type="region of interest" description="Disordered" evidence="6">
    <location>
        <begin position="28"/>
        <end position="56"/>
    </location>
</feature>
<evidence type="ECO:0000256" key="4">
    <source>
        <dbReference type="ARBA" id="ARBA00023136"/>
    </source>
</evidence>
<dbReference type="PANTHER" id="PTHR34296:SF2">
    <property type="entry name" value="ABC TRANSPORTER GUANOSINE-BINDING PROTEIN NUPN"/>
    <property type="match status" value="1"/>
</dbReference>
<dbReference type="Pfam" id="PF02608">
    <property type="entry name" value="Bmp"/>
    <property type="match status" value="1"/>
</dbReference>
<feature type="compositionally biased region" description="Low complexity" evidence="6">
    <location>
        <begin position="28"/>
        <end position="54"/>
    </location>
</feature>
<evidence type="ECO:0000313" key="8">
    <source>
        <dbReference type="EMBL" id="CAB4821254.1"/>
    </source>
</evidence>
<organism evidence="8">
    <name type="scientific">freshwater metagenome</name>
    <dbReference type="NCBI Taxonomy" id="449393"/>
    <lineage>
        <taxon>unclassified sequences</taxon>
        <taxon>metagenomes</taxon>
        <taxon>ecological metagenomes</taxon>
    </lineage>
</organism>
<accession>A0A6J6ZKI6</accession>
<evidence type="ECO:0000256" key="3">
    <source>
        <dbReference type="ARBA" id="ARBA00022729"/>
    </source>
</evidence>
<evidence type="ECO:0000256" key="1">
    <source>
        <dbReference type="ARBA" id="ARBA00004236"/>
    </source>
</evidence>
<dbReference type="PROSITE" id="PS51257">
    <property type="entry name" value="PROKAR_LIPOPROTEIN"/>
    <property type="match status" value="1"/>
</dbReference>
<proteinExistence type="predicted"/>
<keyword evidence="3" id="KW-0732">Signal</keyword>
<evidence type="ECO:0000256" key="2">
    <source>
        <dbReference type="ARBA" id="ARBA00022475"/>
    </source>
</evidence>
<dbReference type="AlphaFoldDB" id="A0A6J6ZKI6"/>
<evidence type="ECO:0000256" key="6">
    <source>
        <dbReference type="SAM" id="MobiDB-lite"/>
    </source>
</evidence>
<keyword evidence="5" id="KW-0449">Lipoprotein</keyword>
<evidence type="ECO:0000256" key="5">
    <source>
        <dbReference type="ARBA" id="ARBA00023288"/>
    </source>
</evidence>
<reference evidence="8" key="1">
    <citation type="submission" date="2020-05" db="EMBL/GenBank/DDBJ databases">
        <authorList>
            <person name="Chiriac C."/>
            <person name="Salcher M."/>
            <person name="Ghai R."/>
            <person name="Kavagutti S V."/>
        </authorList>
    </citation>
    <scope>NUCLEOTIDE SEQUENCE</scope>
</reference>
<protein>
    <submittedName>
        <fullName evidence="8">Unannotated protein</fullName>
    </submittedName>
</protein>
<keyword evidence="2" id="KW-1003">Cell membrane</keyword>
<dbReference type="Gene3D" id="3.40.50.2300">
    <property type="match status" value="2"/>
</dbReference>
<dbReference type="PANTHER" id="PTHR34296">
    <property type="entry name" value="TRANSCRIPTIONAL ACTIVATOR PROTEIN MED"/>
    <property type="match status" value="1"/>
</dbReference>